<dbReference type="OrthoDB" id="1337053at2"/>
<dbReference type="InterPro" id="IPR036249">
    <property type="entry name" value="Thioredoxin-like_sf"/>
</dbReference>
<evidence type="ECO:0000313" key="1">
    <source>
        <dbReference type="EMBL" id="RYU93860.1"/>
    </source>
</evidence>
<protein>
    <recommendedName>
        <fullName evidence="3">Thioredoxin-like fold domain-containing protein</fullName>
    </recommendedName>
</protein>
<dbReference type="RefSeq" id="WP_130022961.1">
    <property type="nucleotide sequence ID" value="NZ_SEWF01000035.1"/>
</dbReference>
<evidence type="ECO:0008006" key="3">
    <source>
        <dbReference type="Google" id="ProtNLM"/>
    </source>
</evidence>
<dbReference type="EMBL" id="SEWF01000035">
    <property type="protein sequence ID" value="RYU93860.1"/>
    <property type="molecule type" value="Genomic_DNA"/>
</dbReference>
<accession>A0A4V1ZCU3</accession>
<keyword evidence="2" id="KW-1185">Reference proteome</keyword>
<dbReference type="Proteomes" id="UP000293162">
    <property type="component" value="Unassembled WGS sequence"/>
</dbReference>
<name>A0A4V1ZCU3_9BACT</name>
<dbReference type="PROSITE" id="PS51257">
    <property type="entry name" value="PROKAR_LIPOPROTEIN"/>
    <property type="match status" value="1"/>
</dbReference>
<gene>
    <name evidence="1" type="ORF">EWM59_19665</name>
</gene>
<evidence type="ECO:0000313" key="2">
    <source>
        <dbReference type="Proteomes" id="UP000293162"/>
    </source>
</evidence>
<organism evidence="1 2">
    <name type="scientific">Emticicia agri</name>
    <dbReference type="NCBI Taxonomy" id="2492393"/>
    <lineage>
        <taxon>Bacteria</taxon>
        <taxon>Pseudomonadati</taxon>
        <taxon>Bacteroidota</taxon>
        <taxon>Cytophagia</taxon>
        <taxon>Cytophagales</taxon>
        <taxon>Leadbetterellaceae</taxon>
        <taxon>Emticicia</taxon>
    </lineage>
</organism>
<reference evidence="1 2" key="1">
    <citation type="submission" date="2019-02" db="EMBL/GenBank/DDBJ databases">
        <title>Bacterial novel species Emticicia sp. 17J42-9 isolated from soil.</title>
        <authorList>
            <person name="Jung H.-Y."/>
        </authorList>
    </citation>
    <scope>NUCLEOTIDE SEQUENCE [LARGE SCALE GENOMIC DNA]</scope>
    <source>
        <strain evidence="1 2">17J42-9</strain>
    </source>
</reference>
<dbReference type="SUPFAM" id="SSF52833">
    <property type="entry name" value="Thioredoxin-like"/>
    <property type="match status" value="1"/>
</dbReference>
<comment type="caution">
    <text evidence="1">The sequence shown here is derived from an EMBL/GenBank/DDBJ whole genome shotgun (WGS) entry which is preliminary data.</text>
</comment>
<proteinExistence type="predicted"/>
<dbReference type="Gene3D" id="3.40.30.10">
    <property type="entry name" value="Glutaredoxin"/>
    <property type="match status" value="1"/>
</dbReference>
<sequence>MKKRIILIAVTLIFACLMILFFQRKEEVKSNNLKIFFPSYTNIYDDYKTAHEESIKTGKPLLILFTSYNFRTNIRDQVFKFINHKEVRKLLEEKYIFVCLLVDSPKKLSKADSLIYGGFADKGELWSDFLIQKFKQNAIPTIFIEYTNDKFRAVDTNYLKNLEDFLTKIK</sequence>
<dbReference type="AlphaFoldDB" id="A0A4V1ZCU3"/>